<dbReference type="CDD" id="cd00067">
    <property type="entry name" value="GAL4"/>
    <property type="match status" value="1"/>
</dbReference>
<reference evidence="7 8" key="1">
    <citation type="submission" date="2024-07" db="EMBL/GenBank/DDBJ databases">
        <title>Section-level genome sequencing and comparative genomics of Aspergillus sections Usti and Cavernicolus.</title>
        <authorList>
            <consortium name="Lawrence Berkeley National Laboratory"/>
            <person name="Nybo J.L."/>
            <person name="Vesth T.C."/>
            <person name="Theobald S."/>
            <person name="Frisvad J.C."/>
            <person name="Larsen T.O."/>
            <person name="Kjaerboelling I."/>
            <person name="Rothschild-Mancinelli K."/>
            <person name="Lyhne E.K."/>
            <person name="Kogle M.E."/>
            <person name="Barry K."/>
            <person name="Clum A."/>
            <person name="Na H."/>
            <person name="Ledsgaard L."/>
            <person name="Lin J."/>
            <person name="Lipzen A."/>
            <person name="Kuo A."/>
            <person name="Riley R."/>
            <person name="Mondo S."/>
            <person name="Labutti K."/>
            <person name="Haridas S."/>
            <person name="Pangalinan J."/>
            <person name="Salamov A.A."/>
            <person name="Simmons B.A."/>
            <person name="Magnuson J.K."/>
            <person name="Chen J."/>
            <person name="Drula E."/>
            <person name="Henrissat B."/>
            <person name="Wiebenga A."/>
            <person name="Lubbers R.J."/>
            <person name="Gomes A.C."/>
            <person name="Macurrencykelacurrency M.R."/>
            <person name="Stajich J."/>
            <person name="Grigoriev I.V."/>
            <person name="Mortensen U.H."/>
            <person name="De Vries R.P."/>
            <person name="Baker S.E."/>
            <person name="Andersen M.R."/>
        </authorList>
    </citation>
    <scope>NUCLEOTIDE SEQUENCE [LARGE SCALE GENOMIC DNA]</scope>
    <source>
        <strain evidence="7 8">CBS 449.75</strain>
    </source>
</reference>
<dbReference type="InterPro" id="IPR036864">
    <property type="entry name" value="Zn2-C6_fun-type_DNA-bd_sf"/>
</dbReference>
<keyword evidence="1" id="KW-0479">Metal-binding</keyword>
<dbReference type="Pfam" id="PF04082">
    <property type="entry name" value="Fungal_trans"/>
    <property type="match status" value="1"/>
</dbReference>
<evidence type="ECO:0000256" key="3">
    <source>
        <dbReference type="ARBA" id="ARBA00023125"/>
    </source>
</evidence>
<gene>
    <name evidence="7" type="ORF">BJX67DRAFT_385322</name>
</gene>
<dbReference type="EMBL" id="JBFXLQ010000062">
    <property type="protein sequence ID" value="KAL2862729.1"/>
    <property type="molecule type" value="Genomic_DNA"/>
</dbReference>
<evidence type="ECO:0000256" key="1">
    <source>
        <dbReference type="ARBA" id="ARBA00022723"/>
    </source>
</evidence>
<evidence type="ECO:0000256" key="2">
    <source>
        <dbReference type="ARBA" id="ARBA00023015"/>
    </source>
</evidence>
<dbReference type="PROSITE" id="PS00463">
    <property type="entry name" value="ZN2_CY6_FUNGAL_1"/>
    <property type="match status" value="1"/>
</dbReference>
<dbReference type="InterPro" id="IPR001138">
    <property type="entry name" value="Zn2Cys6_DnaBD"/>
</dbReference>
<protein>
    <submittedName>
        <fullName evidence="7">Fungal-specific transcription factor domain-containing protein</fullName>
    </submittedName>
</protein>
<keyword evidence="5" id="KW-0539">Nucleus</keyword>
<organism evidence="7 8">
    <name type="scientific">Aspergillus lucknowensis</name>
    <dbReference type="NCBI Taxonomy" id="176173"/>
    <lineage>
        <taxon>Eukaryota</taxon>
        <taxon>Fungi</taxon>
        <taxon>Dikarya</taxon>
        <taxon>Ascomycota</taxon>
        <taxon>Pezizomycotina</taxon>
        <taxon>Eurotiomycetes</taxon>
        <taxon>Eurotiomycetidae</taxon>
        <taxon>Eurotiales</taxon>
        <taxon>Aspergillaceae</taxon>
        <taxon>Aspergillus</taxon>
        <taxon>Aspergillus subgen. Nidulantes</taxon>
    </lineage>
</organism>
<dbReference type="SMART" id="SM00906">
    <property type="entry name" value="Fungal_trans"/>
    <property type="match status" value="1"/>
</dbReference>
<evidence type="ECO:0000256" key="4">
    <source>
        <dbReference type="ARBA" id="ARBA00023163"/>
    </source>
</evidence>
<keyword evidence="3" id="KW-0238">DNA-binding</keyword>
<feature type="domain" description="Zn(2)-C6 fungal-type" evidence="6">
    <location>
        <begin position="23"/>
        <end position="52"/>
    </location>
</feature>
<dbReference type="PANTHER" id="PTHR46910">
    <property type="entry name" value="TRANSCRIPTION FACTOR PDR1"/>
    <property type="match status" value="1"/>
</dbReference>
<dbReference type="InterPro" id="IPR050987">
    <property type="entry name" value="AtrR-like"/>
</dbReference>
<dbReference type="PANTHER" id="PTHR46910:SF5">
    <property type="entry name" value="ZN(II)2CYS6 TRANSCRIPTION FACTOR (EUROFUNG)"/>
    <property type="match status" value="1"/>
</dbReference>
<dbReference type="GeneID" id="98148906"/>
<dbReference type="Pfam" id="PF00172">
    <property type="entry name" value="Zn_clus"/>
    <property type="match status" value="1"/>
</dbReference>
<evidence type="ECO:0000313" key="7">
    <source>
        <dbReference type="EMBL" id="KAL2862729.1"/>
    </source>
</evidence>
<accession>A0ABR4LDW8</accession>
<dbReference type="SMART" id="SM00066">
    <property type="entry name" value="GAL4"/>
    <property type="match status" value="1"/>
</dbReference>
<keyword evidence="2" id="KW-0805">Transcription regulation</keyword>
<sequence>MSERGSEETIQDRRSRLSSIPKACEACRVRKVRCDRSVPCANCRTAGIVCQQAGAQTDSRPKPDKVARLEGLIGRLDERLSRVEAQLTPQSRHTTPERLTTGSRPTRLFEGASSFNNQSVEAAGVAQMTAFSQGTGEEENLTASLDDLKSLLQPSSTLDDFQFSQNDALRSMPPMTLVPSGLVADIVRSFKERTPLFLVSNPINDLSLVEDLFRKVYFPTEPVSIGHFTAAHGILLSLFKEFIGMKDPLTEKYDFSAHLPTCEKNFNAGIETYEILAVPSFENILSVLLAVIKAQDEANALLSTTFISVAARHCLLLGYHRAVTYQNQKPDMASNMNRLFWTVYMLDKNMSLLLGRASCIQDYDIDAPYPKYSEDINKRAWDEGFVKYLTFARLQGQIYDRVYSAAALKFAPEVRAQNIESLAEELHQWRRAMDQIDWSHVGAPELVELSKPAWDIIYYSVLTSLLRGLSTSTTNPEINSQCFKAARCALQSHLRSFPMYCESTIVSIRDYANWIMLYSSFTPFIVIFLHAIAASSLEDIQLLEDIVRTLYPIKDTSKASARLYQICTIFARVARGLVESRTSFLGTYNSQDDSLLLLNDTGQTSLFDPGSLQDYFTAEVDMLDQFTYSEAEDMSAILGSWAIGQPPSVDFLGMGMG</sequence>
<dbReference type="SUPFAM" id="SSF57701">
    <property type="entry name" value="Zn2/Cys6 DNA-binding domain"/>
    <property type="match status" value="1"/>
</dbReference>
<proteinExistence type="predicted"/>
<keyword evidence="8" id="KW-1185">Reference proteome</keyword>
<evidence type="ECO:0000259" key="6">
    <source>
        <dbReference type="PROSITE" id="PS50048"/>
    </source>
</evidence>
<evidence type="ECO:0000256" key="5">
    <source>
        <dbReference type="ARBA" id="ARBA00023242"/>
    </source>
</evidence>
<dbReference type="RefSeq" id="XP_070881708.1">
    <property type="nucleotide sequence ID" value="XM_071033834.1"/>
</dbReference>
<dbReference type="CDD" id="cd12148">
    <property type="entry name" value="fungal_TF_MHR"/>
    <property type="match status" value="1"/>
</dbReference>
<keyword evidence="4" id="KW-0804">Transcription</keyword>
<dbReference type="InterPro" id="IPR007219">
    <property type="entry name" value="XnlR_reg_dom"/>
</dbReference>
<dbReference type="Proteomes" id="UP001610432">
    <property type="component" value="Unassembled WGS sequence"/>
</dbReference>
<dbReference type="PROSITE" id="PS50048">
    <property type="entry name" value="ZN2_CY6_FUNGAL_2"/>
    <property type="match status" value="1"/>
</dbReference>
<name>A0ABR4LDW8_9EURO</name>
<evidence type="ECO:0000313" key="8">
    <source>
        <dbReference type="Proteomes" id="UP001610432"/>
    </source>
</evidence>
<comment type="caution">
    <text evidence="7">The sequence shown here is derived from an EMBL/GenBank/DDBJ whole genome shotgun (WGS) entry which is preliminary data.</text>
</comment>
<dbReference type="Gene3D" id="4.10.240.10">
    <property type="entry name" value="Zn(2)-C6 fungal-type DNA-binding domain"/>
    <property type="match status" value="1"/>
</dbReference>